<proteinExistence type="predicted"/>
<comment type="caution">
    <text evidence="1">The sequence shown here is derived from an EMBL/GenBank/DDBJ whole genome shotgun (WGS) entry which is preliminary data.</text>
</comment>
<dbReference type="Proteomes" id="UP000248689">
    <property type="component" value="Unassembled WGS sequence"/>
</dbReference>
<name>A0A328BXA8_9PAST</name>
<dbReference type="RefSeq" id="WP_111750462.1">
    <property type="nucleotide sequence ID" value="NZ_PTPX01000017.1"/>
</dbReference>
<evidence type="ECO:0000313" key="2">
    <source>
        <dbReference type="Proteomes" id="UP000248689"/>
    </source>
</evidence>
<gene>
    <name evidence="1" type="ORF">C5N92_08675</name>
</gene>
<evidence type="ECO:0000313" key="1">
    <source>
        <dbReference type="EMBL" id="RAL18285.1"/>
    </source>
</evidence>
<reference evidence="2" key="1">
    <citation type="submission" date="2018-02" db="EMBL/GenBank/DDBJ databases">
        <title>Glaesserella australis sp. nov., isolated from the lungs of pigs.</title>
        <authorList>
            <person name="Turni C."/>
            <person name="Christensen H."/>
        </authorList>
    </citation>
    <scope>NUCLEOTIDE SEQUENCE [LARGE SCALE GENOMIC DNA]</scope>
    <source>
        <strain evidence="2">HS4635</strain>
    </source>
</reference>
<protein>
    <submittedName>
        <fullName evidence="1">Molybdopterin biosynthesis protein MoeB</fullName>
    </submittedName>
</protein>
<dbReference type="EMBL" id="PTPX01000017">
    <property type="protein sequence ID" value="RAL18285.1"/>
    <property type="molecule type" value="Genomic_DNA"/>
</dbReference>
<dbReference type="OrthoDB" id="5359740at2"/>
<sequence>MQNFDENGQFLYDKYHYPKARESAASCPHFTVDADDDELVDSELQSCFNCLFRRWQKESFTCFKLK</sequence>
<organism evidence="1 2">
    <name type="scientific">Glaesserella australis</name>
    <dbReference type="NCBI Taxonomy" id="2094024"/>
    <lineage>
        <taxon>Bacteria</taxon>
        <taxon>Pseudomonadati</taxon>
        <taxon>Pseudomonadota</taxon>
        <taxon>Gammaproteobacteria</taxon>
        <taxon>Pasteurellales</taxon>
        <taxon>Pasteurellaceae</taxon>
        <taxon>Glaesserella</taxon>
    </lineage>
</organism>
<dbReference type="AlphaFoldDB" id="A0A328BXA8"/>
<accession>A0A328BXA8</accession>
<keyword evidence="2" id="KW-1185">Reference proteome</keyword>